<dbReference type="OrthoDB" id="329272at2759"/>
<dbReference type="InterPro" id="IPR016181">
    <property type="entry name" value="Acyl_CoA_acyltransferase"/>
</dbReference>
<name>A0A9W9TZU7_9EURO</name>
<keyword evidence="5" id="KW-1185">Reference proteome</keyword>
<dbReference type="PROSITE" id="PS51186">
    <property type="entry name" value="GNAT"/>
    <property type="match status" value="1"/>
</dbReference>
<dbReference type="GO" id="GO:0006048">
    <property type="term" value="P:UDP-N-acetylglucosamine biosynthetic process"/>
    <property type="evidence" value="ECO:0007669"/>
    <property type="project" value="UniProtKB-UniRule"/>
</dbReference>
<dbReference type="PANTHER" id="PTHR13355">
    <property type="entry name" value="GLUCOSAMINE 6-PHOSPHATE N-ACETYLTRANSFERASE"/>
    <property type="match status" value="1"/>
</dbReference>
<dbReference type="CDD" id="cd04301">
    <property type="entry name" value="NAT_SF"/>
    <property type="match status" value="1"/>
</dbReference>
<keyword evidence="1" id="KW-0808">Transferase</keyword>
<evidence type="ECO:0000313" key="5">
    <source>
        <dbReference type="Proteomes" id="UP001150941"/>
    </source>
</evidence>
<evidence type="ECO:0000259" key="3">
    <source>
        <dbReference type="PROSITE" id="PS51186"/>
    </source>
</evidence>
<evidence type="ECO:0000313" key="4">
    <source>
        <dbReference type="EMBL" id="KAJ5247704.1"/>
    </source>
</evidence>
<comment type="similarity">
    <text evidence="1">Belongs to the acetyltransferase family. GNA1 subfamily.</text>
</comment>
<dbReference type="Proteomes" id="UP001150941">
    <property type="component" value="Unassembled WGS sequence"/>
</dbReference>
<reference evidence="4" key="2">
    <citation type="journal article" date="2023" name="IMA Fungus">
        <title>Comparative genomic study of the Penicillium genus elucidates a diverse pangenome and 15 lateral gene transfer events.</title>
        <authorList>
            <person name="Petersen C."/>
            <person name="Sorensen T."/>
            <person name="Nielsen M.R."/>
            <person name="Sondergaard T.E."/>
            <person name="Sorensen J.L."/>
            <person name="Fitzpatrick D.A."/>
            <person name="Frisvad J.C."/>
            <person name="Nielsen K.L."/>
        </authorList>
    </citation>
    <scope>NUCLEOTIDE SEQUENCE</scope>
    <source>
        <strain evidence="4">IBT 19713</strain>
    </source>
</reference>
<reference evidence="4" key="1">
    <citation type="submission" date="2022-11" db="EMBL/GenBank/DDBJ databases">
        <authorList>
            <person name="Petersen C."/>
        </authorList>
    </citation>
    <scope>NUCLEOTIDE SEQUENCE</scope>
    <source>
        <strain evidence="4">IBT 19713</strain>
    </source>
</reference>
<protein>
    <recommendedName>
        <fullName evidence="1">Glucosamine 6-phosphate N-acetyltransferase</fullName>
        <ecNumber evidence="1">2.3.1.4</ecNumber>
    </recommendedName>
</protein>
<accession>A0A9W9TZU7</accession>
<dbReference type="InterPro" id="IPR000182">
    <property type="entry name" value="GNAT_dom"/>
</dbReference>
<dbReference type="Gene3D" id="3.40.630.30">
    <property type="match status" value="1"/>
</dbReference>
<proteinExistence type="inferred from homology"/>
<dbReference type="InterPro" id="IPR039143">
    <property type="entry name" value="GNPNAT1-like"/>
</dbReference>
<dbReference type="EC" id="2.3.1.4" evidence="1"/>
<sequence>MSPTSLTTAMQPPPGPDAKLTLPGQSATNPIVFEDAMIVRVRVFVDEQNVPAESEIDSDDARSWQWVVYDSPSSAAKIPVATIRLVPPPQPPHELLTHPEAAATQNLPAFDWSHEPCIKLTRVAVIPEYRGQGLGRRLVETVLTWATEHAAEIDKASAQLAEQRNDPPPSQKWKGLVLLHAQVDVEQMYQRMGFTTDESLGRWDEEGIDHVGMYRRLTIA</sequence>
<comment type="catalytic activity">
    <reaction evidence="1">
        <text>D-glucosamine 6-phosphate + acetyl-CoA = N-acetyl-D-glucosamine 6-phosphate + CoA + H(+)</text>
        <dbReference type="Rhea" id="RHEA:10292"/>
        <dbReference type="ChEBI" id="CHEBI:15378"/>
        <dbReference type="ChEBI" id="CHEBI:57287"/>
        <dbReference type="ChEBI" id="CHEBI:57288"/>
        <dbReference type="ChEBI" id="CHEBI:57513"/>
        <dbReference type="ChEBI" id="CHEBI:58725"/>
        <dbReference type="EC" id="2.3.1.4"/>
    </reaction>
</comment>
<dbReference type="GO" id="GO:0004343">
    <property type="term" value="F:glucosamine 6-phosphate N-acetyltransferase activity"/>
    <property type="evidence" value="ECO:0007669"/>
    <property type="project" value="UniProtKB-UniRule"/>
</dbReference>
<gene>
    <name evidence="4" type="ORF">N7468_002687</name>
</gene>
<dbReference type="AlphaFoldDB" id="A0A9W9TZU7"/>
<dbReference type="PANTHER" id="PTHR13355:SF11">
    <property type="entry name" value="GLUCOSAMINE 6-PHOSPHATE N-ACETYLTRANSFERASE"/>
    <property type="match status" value="1"/>
</dbReference>
<dbReference type="EMBL" id="JAPQKS010000002">
    <property type="protein sequence ID" value="KAJ5247704.1"/>
    <property type="molecule type" value="Genomic_DNA"/>
</dbReference>
<comment type="caution">
    <text evidence="4">The sequence shown here is derived from an EMBL/GenBank/DDBJ whole genome shotgun (WGS) entry which is preliminary data.</text>
</comment>
<keyword evidence="1" id="KW-0012">Acyltransferase</keyword>
<feature type="region of interest" description="Disordered" evidence="2">
    <location>
        <begin position="1"/>
        <end position="23"/>
    </location>
</feature>
<dbReference type="RefSeq" id="XP_058335125.1">
    <property type="nucleotide sequence ID" value="XM_058471984.1"/>
</dbReference>
<evidence type="ECO:0000256" key="2">
    <source>
        <dbReference type="SAM" id="MobiDB-lite"/>
    </source>
</evidence>
<organism evidence="4 5">
    <name type="scientific">Penicillium chermesinum</name>
    <dbReference type="NCBI Taxonomy" id="63820"/>
    <lineage>
        <taxon>Eukaryota</taxon>
        <taxon>Fungi</taxon>
        <taxon>Dikarya</taxon>
        <taxon>Ascomycota</taxon>
        <taxon>Pezizomycotina</taxon>
        <taxon>Eurotiomycetes</taxon>
        <taxon>Eurotiomycetidae</taxon>
        <taxon>Eurotiales</taxon>
        <taxon>Aspergillaceae</taxon>
        <taxon>Penicillium</taxon>
    </lineage>
</organism>
<dbReference type="GeneID" id="83199287"/>
<dbReference type="Pfam" id="PF00583">
    <property type="entry name" value="Acetyltransf_1"/>
    <property type="match status" value="1"/>
</dbReference>
<dbReference type="SUPFAM" id="SSF55729">
    <property type="entry name" value="Acyl-CoA N-acyltransferases (Nat)"/>
    <property type="match status" value="1"/>
</dbReference>
<evidence type="ECO:0000256" key="1">
    <source>
        <dbReference type="RuleBase" id="RU365086"/>
    </source>
</evidence>
<feature type="compositionally biased region" description="Polar residues" evidence="2">
    <location>
        <begin position="1"/>
        <end position="10"/>
    </location>
</feature>
<feature type="domain" description="N-acetyltransferase" evidence="3">
    <location>
        <begin position="23"/>
        <end position="218"/>
    </location>
</feature>
<comment type="pathway">
    <text evidence="1">Nucleotide-sugar biosynthesis; UDP-N-acetyl-alpha-D-glucosamine biosynthesis; N-acetyl-alpha-D-glucosamine 1-phosphate from alpha-D-glucosamine 6-phosphate (route I): step 1/2.</text>
</comment>